<organism evidence="1 2">
    <name type="scientific">Hucho hucho</name>
    <name type="common">huchen</name>
    <dbReference type="NCBI Taxonomy" id="62062"/>
    <lineage>
        <taxon>Eukaryota</taxon>
        <taxon>Metazoa</taxon>
        <taxon>Chordata</taxon>
        <taxon>Craniata</taxon>
        <taxon>Vertebrata</taxon>
        <taxon>Euteleostomi</taxon>
        <taxon>Actinopterygii</taxon>
        <taxon>Neopterygii</taxon>
        <taxon>Teleostei</taxon>
        <taxon>Protacanthopterygii</taxon>
        <taxon>Salmoniformes</taxon>
        <taxon>Salmonidae</taxon>
        <taxon>Salmoninae</taxon>
        <taxon>Hucho</taxon>
    </lineage>
</organism>
<dbReference type="STRING" id="62062.ENSHHUP00000029607"/>
<evidence type="ECO:0000313" key="2">
    <source>
        <dbReference type="Proteomes" id="UP000314982"/>
    </source>
</evidence>
<sequence>MIYKSAGQEAAASFLPNVDLPEPPFPSPPFPGSTVIHRRKKRQAPRVGGSVDEETKYIELMVINDHLMVRAVRLCVFMIVCALSFTDVTPNKEARGSGIRLTISLSLSLSSIKSIVSLLVRQITTLSLWSIWLIW</sequence>
<accession>A0A4W5LUF4</accession>
<dbReference type="AlphaFoldDB" id="A0A4W5LUF4"/>
<protein>
    <submittedName>
        <fullName evidence="1">Uncharacterized protein</fullName>
    </submittedName>
</protein>
<dbReference type="Ensembl" id="ENSHHUT00000030836.1">
    <property type="protein sequence ID" value="ENSHHUP00000029607.1"/>
    <property type="gene ID" value="ENSHHUG00000018872.1"/>
</dbReference>
<reference evidence="1" key="3">
    <citation type="submission" date="2025-09" db="UniProtKB">
        <authorList>
            <consortium name="Ensembl"/>
        </authorList>
    </citation>
    <scope>IDENTIFICATION</scope>
</reference>
<dbReference type="Proteomes" id="UP000314982">
    <property type="component" value="Unassembled WGS sequence"/>
</dbReference>
<proteinExistence type="predicted"/>
<reference evidence="2" key="1">
    <citation type="submission" date="2018-06" db="EMBL/GenBank/DDBJ databases">
        <title>Genome assembly of Danube salmon.</title>
        <authorList>
            <person name="Macqueen D.J."/>
            <person name="Gundappa M.K."/>
        </authorList>
    </citation>
    <scope>NUCLEOTIDE SEQUENCE [LARGE SCALE GENOMIC DNA]</scope>
</reference>
<evidence type="ECO:0000313" key="1">
    <source>
        <dbReference type="Ensembl" id="ENSHHUP00000029607.1"/>
    </source>
</evidence>
<reference evidence="1" key="2">
    <citation type="submission" date="2025-08" db="UniProtKB">
        <authorList>
            <consortium name="Ensembl"/>
        </authorList>
    </citation>
    <scope>IDENTIFICATION</scope>
</reference>
<keyword evidence="2" id="KW-1185">Reference proteome</keyword>
<name>A0A4W5LUF4_9TELE</name>